<reference evidence="11" key="1">
    <citation type="submission" date="2020-02" db="EMBL/GenBank/DDBJ databases">
        <authorList>
            <person name="Chen W.-M."/>
        </authorList>
    </citation>
    <scope>NUCLEOTIDE SEQUENCE</scope>
    <source>
        <strain evidence="11">NBD-18</strain>
    </source>
</reference>
<sequence>MLFFGGLIQALCFAPDPLPAWIISPLQIVLMAWLVRSIWLSGTAHAAALCAFFFALGQFSMGLYWLTISMHTYGHMPLPLAITALLAMSAYLAVFAAMAGWLTRKIGFAAWSDGHASSTGPLLAALIWAAIWTLSEWLRGTLFTGFPWLNTGYAHVDSITSGWASVIGLHGVTFVSAFTAATLAGLVGATHFSPHHQPQRALAALIAIILISIGWTLSHIQWTQPYGPPLVARLIQGNVDQGLKFSSEQVASNIETHLKLAATPVPPGAPEPEVILLPETALALFQHQISPTVWQAWRQLAARNHSTVLMGTAIFDPATRSYTNSVIGLNADTSVESLLKAHTPHRYDKQHLVPFGEFIPWGFRWFVDLMAIPLGDFTQGRIDQPLFDIAGQRIAANICYEDIFGEDLLPALRGEHGASVLANFSNLGWFGNSFALRQHWQMARMRSMETARPTLRSTNTGTTGAIDEKGRALAVLPSYRPGVLDVSIQGQQGLTIFTRTGNAPILLLCLGILVIALYLHCIRHHKNDC</sequence>
<feature type="transmembrane region" description="Helical" evidence="9">
    <location>
        <begin position="78"/>
        <end position="102"/>
    </location>
</feature>
<feature type="transmembrane region" description="Helical" evidence="9">
    <location>
        <begin position="503"/>
        <end position="522"/>
    </location>
</feature>
<dbReference type="InterPro" id="IPR004563">
    <property type="entry name" value="Apolipo_AcylTrfase"/>
</dbReference>
<evidence type="ECO:0000256" key="6">
    <source>
        <dbReference type="ARBA" id="ARBA00022989"/>
    </source>
</evidence>
<dbReference type="Pfam" id="PF20154">
    <property type="entry name" value="LNT_N"/>
    <property type="match status" value="1"/>
</dbReference>
<dbReference type="EMBL" id="JAAGRN010000004">
    <property type="protein sequence ID" value="NDY82950.1"/>
    <property type="molecule type" value="Genomic_DNA"/>
</dbReference>
<feature type="transmembrane region" description="Helical" evidence="9">
    <location>
        <begin position="20"/>
        <end position="39"/>
    </location>
</feature>
<keyword evidence="8 9" id="KW-0012">Acyltransferase</keyword>
<evidence type="ECO:0000256" key="3">
    <source>
        <dbReference type="ARBA" id="ARBA00022475"/>
    </source>
</evidence>
<dbReference type="NCBIfam" id="TIGR00546">
    <property type="entry name" value="lnt"/>
    <property type="match status" value="1"/>
</dbReference>
<gene>
    <name evidence="9 11" type="primary">lnt</name>
    <name evidence="11" type="ORF">G3I67_06885</name>
</gene>
<feature type="transmembrane region" description="Helical" evidence="9">
    <location>
        <begin position="46"/>
        <end position="66"/>
    </location>
</feature>
<dbReference type="GO" id="GO:0016410">
    <property type="term" value="F:N-acyltransferase activity"/>
    <property type="evidence" value="ECO:0007669"/>
    <property type="project" value="UniProtKB-UniRule"/>
</dbReference>
<evidence type="ECO:0000313" key="11">
    <source>
        <dbReference type="EMBL" id="NDY82950.1"/>
    </source>
</evidence>
<dbReference type="HAMAP" id="MF_01148">
    <property type="entry name" value="Lnt"/>
    <property type="match status" value="1"/>
</dbReference>
<dbReference type="EC" id="2.3.1.269" evidence="9"/>
<dbReference type="UniPathway" id="UPA00666"/>
<feature type="transmembrane region" description="Helical" evidence="9">
    <location>
        <begin position="162"/>
        <end position="189"/>
    </location>
</feature>
<dbReference type="SUPFAM" id="SSF56317">
    <property type="entry name" value="Carbon-nitrogen hydrolase"/>
    <property type="match status" value="1"/>
</dbReference>
<dbReference type="AlphaFoldDB" id="A0A6B2QX02"/>
<comment type="caution">
    <text evidence="11">The sequence shown here is derived from an EMBL/GenBank/DDBJ whole genome shotgun (WGS) entry which is preliminary data.</text>
</comment>
<keyword evidence="3 9" id="KW-1003">Cell membrane</keyword>
<dbReference type="CDD" id="cd07571">
    <property type="entry name" value="ALP_N-acyl_transferase"/>
    <property type="match status" value="1"/>
</dbReference>
<dbReference type="PANTHER" id="PTHR38686:SF1">
    <property type="entry name" value="APOLIPOPROTEIN N-ACYLTRANSFERASE"/>
    <property type="match status" value="1"/>
</dbReference>
<evidence type="ECO:0000256" key="1">
    <source>
        <dbReference type="ARBA" id="ARBA00004651"/>
    </source>
</evidence>
<accession>A0A6B2QX02</accession>
<evidence type="ECO:0000256" key="4">
    <source>
        <dbReference type="ARBA" id="ARBA00022679"/>
    </source>
</evidence>
<evidence type="ECO:0000256" key="8">
    <source>
        <dbReference type="ARBA" id="ARBA00023315"/>
    </source>
</evidence>
<dbReference type="Pfam" id="PF00795">
    <property type="entry name" value="CN_hydrolase"/>
    <property type="match status" value="1"/>
</dbReference>
<keyword evidence="5 9" id="KW-0812">Transmembrane</keyword>
<keyword evidence="11" id="KW-0449">Lipoprotein</keyword>
<protein>
    <recommendedName>
        <fullName evidence="9">Apolipoprotein N-acyltransferase</fullName>
        <shortName evidence="9">ALP N-acyltransferase</shortName>
        <ecNumber evidence="9">2.3.1.269</ecNumber>
    </recommendedName>
</protein>
<keyword evidence="6 9" id="KW-1133">Transmembrane helix</keyword>
<dbReference type="PROSITE" id="PS50263">
    <property type="entry name" value="CN_HYDROLASE"/>
    <property type="match status" value="1"/>
</dbReference>
<evidence type="ECO:0000259" key="10">
    <source>
        <dbReference type="PROSITE" id="PS50263"/>
    </source>
</evidence>
<dbReference type="GO" id="GO:0042158">
    <property type="term" value="P:lipoprotein biosynthetic process"/>
    <property type="evidence" value="ECO:0007669"/>
    <property type="project" value="UniProtKB-UniRule"/>
</dbReference>
<organism evidence="11">
    <name type="scientific">Sheuella amnicola</name>
    <dbReference type="NCBI Taxonomy" id="2707330"/>
    <lineage>
        <taxon>Bacteria</taxon>
        <taxon>Pseudomonadati</taxon>
        <taxon>Pseudomonadota</taxon>
        <taxon>Betaproteobacteria</taxon>
        <taxon>Burkholderiales</taxon>
        <taxon>Alcaligenaceae</taxon>
        <taxon>Sheuella</taxon>
    </lineage>
</organism>
<evidence type="ECO:0000256" key="5">
    <source>
        <dbReference type="ARBA" id="ARBA00022692"/>
    </source>
</evidence>
<dbReference type="PANTHER" id="PTHR38686">
    <property type="entry name" value="APOLIPOPROTEIN N-ACYLTRANSFERASE"/>
    <property type="match status" value="1"/>
</dbReference>
<proteinExistence type="inferred from homology"/>
<feature type="transmembrane region" description="Helical" evidence="9">
    <location>
        <begin position="122"/>
        <end position="142"/>
    </location>
</feature>
<evidence type="ECO:0000256" key="2">
    <source>
        <dbReference type="ARBA" id="ARBA00010065"/>
    </source>
</evidence>
<name>A0A6B2QX02_9BURK</name>
<comment type="subcellular location">
    <subcellularLocation>
        <location evidence="1 9">Cell membrane</location>
        <topology evidence="1 9">Multi-pass membrane protein</topology>
    </subcellularLocation>
</comment>
<evidence type="ECO:0000256" key="9">
    <source>
        <dbReference type="HAMAP-Rule" id="MF_01148"/>
    </source>
</evidence>
<dbReference type="GO" id="GO:0005886">
    <property type="term" value="C:plasma membrane"/>
    <property type="evidence" value="ECO:0007669"/>
    <property type="project" value="UniProtKB-SubCell"/>
</dbReference>
<evidence type="ECO:0000256" key="7">
    <source>
        <dbReference type="ARBA" id="ARBA00023136"/>
    </source>
</evidence>
<keyword evidence="4 9" id="KW-0808">Transferase</keyword>
<dbReference type="InterPro" id="IPR045378">
    <property type="entry name" value="LNT_N"/>
</dbReference>
<dbReference type="InterPro" id="IPR003010">
    <property type="entry name" value="C-N_Hydrolase"/>
</dbReference>
<feature type="domain" description="CN hydrolase" evidence="10">
    <location>
        <begin position="235"/>
        <end position="490"/>
    </location>
</feature>
<comment type="pathway">
    <text evidence="9">Protein modification; lipoprotein biosynthesis (N-acyl transfer).</text>
</comment>
<dbReference type="Gene3D" id="3.60.110.10">
    <property type="entry name" value="Carbon-nitrogen hydrolase"/>
    <property type="match status" value="1"/>
</dbReference>
<comment type="similarity">
    <text evidence="2 9">Belongs to the CN hydrolase family. Apolipoprotein N-acyltransferase subfamily.</text>
</comment>
<comment type="function">
    <text evidence="9">Catalyzes the phospholipid dependent N-acylation of the N-terminal cysteine of apolipoprotein, the last step in lipoprotein maturation.</text>
</comment>
<dbReference type="InterPro" id="IPR036526">
    <property type="entry name" value="C-N_Hydrolase_sf"/>
</dbReference>
<comment type="catalytic activity">
    <reaction evidence="9">
        <text>N-terminal S-1,2-diacyl-sn-glyceryl-L-cysteinyl-[lipoprotein] + a glycerophospholipid = N-acyl-S-1,2-diacyl-sn-glyceryl-L-cysteinyl-[lipoprotein] + a 2-acyl-sn-glycero-3-phospholipid + H(+)</text>
        <dbReference type="Rhea" id="RHEA:48228"/>
        <dbReference type="Rhea" id="RHEA-COMP:14681"/>
        <dbReference type="Rhea" id="RHEA-COMP:14684"/>
        <dbReference type="ChEBI" id="CHEBI:15378"/>
        <dbReference type="ChEBI" id="CHEBI:136912"/>
        <dbReference type="ChEBI" id="CHEBI:140656"/>
        <dbReference type="ChEBI" id="CHEBI:140657"/>
        <dbReference type="ChEBI" id="CHEBI:140660"/>
        <dbReference type="EC" id="2.3.1.269"/>
    </reaction>
</comment>
<keyword evidence="7 9" id="KW-0472">Membrane</keyword>
<feature type="transmembrane region" description="Helical" evidence="9">
    <location>
        <begin position="201"/>
        <end position="222"/>
    </location>
</feature>